<comment type="caution">
    <text evidence="1">The sequence shown here is derived from an EMBL/GenBank/DDBJ whole genome shotgun (WGS) entry which is preliminary data.</text>
</comment>
<dbReference type="EMBL" id="JBEPMO010000005">
    <property type="protein sequence ID" value="MET3731680.1"/>
    <property type="molecule type" value="Genomic_DNA"/>
</dbReference>
<protein>
    <submittedName>
        <fullName evidence="1">Tetratricopeptide (TPR) repeat protein</fullName>
    </submittedName>
</protein>
<organism evidence="1 2">
    <name type="scientific">Moheibacter stercoris</name>
    <dbReference type="NCBI Taxonomy" id="1628251"/>
    <lineage>
        <taxon>Bacteria</taxon>
        <taxon>Pseudomonadati</taxon>
        <taxon>Bacteroidota</taxon>
        <taxon>Flavobacteriia</taxon>
        <taxon>Flavobacteriales</taxon>
        <taxon>Weeksellaceae</taxon>
        <taxon>Moheibacter</taxon>
    </lineage>
</organism>
<name>A0ABV2LSX7_9FLAO</name>
<dbReference type="RefSeq" id="WP_354508171.1">
    <property type="nucleotide sequence ID" value="NZ_JBEPMO010000005.1"/>
</dbReference>
<reference evidence="1 2" key="1">
    <citation type="submission" date="2024-06" db="EMBL/GenBank/DDBJ databases">
        <title>Genomic Encyclopedia of Type Strains, Phase IV (KMG-IV): sequencing the most valuable type-strain genomes for metagenomic binning, comparative biology and taxonomic classification.</title>
        <authorList>
            <person name="Goeker M."/>
        </authorList>
    </citation>
    <scope>NUCLEOTIDE SEQUENCE [LARGE SCALE GENOMIC DNA]</scope>
    <source>
        <strain evidence="1 2">DSM 29388</strain>
    </source>
</reference>
<dbReference type="InterPro" id="IPR011990">
    <property type="entry name" value="TPR-like_helical_dom_sf"/>
</dbReference>
<keyword evidence="2" id="KW-1185">Reference proteome</keyword>
<dbReference type="Pfam" id="PF13181">
    <property type="entry name" value="TPR_8"/>
    <property type="match status" value="2"/>
</dbReference>
<dbReference type="InterPro" id="IPR019734">
    <property type="entry name" value="TPR_rpt"/>
</dbReference>
<dbReference type="Proteomes" id="UP001549146">
    <property type="component" value="Unassembled WGS sequence"/>
</dbReference>
<proteinExistence type="predicted"/>
<gene>
    <name evidence="1" type="ORF">ABID46_001254</name>
</gene>
<sequence>MEISKAIDERDLSGAKLLLEELLSIDPGYGRAHNHLGWIYETKIKDFQKAQRHYELAIKFCQGTYPVVYVNYGYLLIEFGHLEEAEKVIAEGLTVDGADKATLYYQKAKIAEHRKDYIKAYKTYLEAKNLNFNKDFHGLLLNEIGRVQMKMNFWQKNFKWLF</sequence>
<evidence type="ECO:0000313" key="1">
    <source>
        <dbReference type="EMBL" id="MET3731680.1"/>
    </source>
</evidence>
<accession>A0ABV2LSX7</accession>
<dbReference type="SUPFAM" id="SSF48452">
    <property type="entry name" value="TPR-like"/>
    <property type="match status" value="1"/>
</dbReference>
<dbReference type="Gene3D" id="1.25.40.10">
    <property type="entry name" value="Tetratricopeptide repeat domain"/>
    <property type="match status" value="1"/>
</dbReference>
<evidence type="ECO:0000313" key="2">
    <source>
        <dbReference type="Proteomes" id="UP001549146"/>
    </source>
</evidence>